<dbReference type="GO" id="GO:0030246">
    <property type="term" value="F:carbohydrate binding"/>
    <property type="evidence" value="ECO:0007669"/>
    <property type="project" value="InterPro"/>
</dbReference>
<dbReference type="InterPro" id="IPR001547">
    <property type="entry name" value="Glyco_hydro_5"/>
</dbReference>
<dbReference type="GO" id="GO:0009986">
    <property type="term" value="C:cell surface"/>
    <property type="evidence" value="ECO:0007669"/>
    <property type="project" value="TreeGrafter"/>
</dbReference>
<protein>
    <submittedName>
        <fullName evidence="5">Cellulase family glycosylhydrolase</fullName>
    </submittedName>
</protein>
<evidence type="ECO:0000256" key="1">
    <source>
        <dbReference type="ARBA" id="ARBA00022801"/>
    </source>
</evidence>
<dbReference type="SUPFAM" id="SSF49785">
    <property type="entry name" value="Galactose-binding domain-like"/>
    <property type="match status" value="1"/>
</dbReference>
<dbReference type="PANTHER" id="PTHR31297:SF13">
    <property type="entry name" value="PUTATIVE-RELATED"/>
    <property type="match status" value="1"/>
</dbReference>
<accession>A0A972G351</accession>
<evidence type="ECO:0000256" key="2">
    <source>
        <dbReference type="ARBA" id="ARBA00023295"/>
    </source>
</evidence>
<dbReference type="PANTHER" id="PTHR31297">
    <property type="entry name" value="GLUCAN ENDO-1,6-BETA-GLUCOSIDASE B"/>
    <property type="match status" value="1"/>
</dbReference>
<evidence type="ECO:0000259" key="4">
    <source>
        <dbReference type="PROSITE" id="PS51175"/>
    </source>
</evidence>
<feature type="domain" description="CBM6" evidence="4">
    <location>
        <begin position="444"/>
        <end position="569"/>
    </location>
</feature>
<dbReference type="SUPFAM" id="SSF51445">
    <property type="entry name" value="(Trans)glycosidases"/>
    <property type="match status" value="1"/>
</dbReference>
<dbReference type="CDD" id="cd04080">
    <property type="entry name" value="CBM6_cellulase-like"/>
    <property type="match status" value="1"/>
</dbReference>
<comment type="caution">
    <text evidence="5">The sequence shown here is derived from an EMBL/GenBank/DDBJ whole genome shotgun (WGS) entry which is preliminary data.</text>
</comment>
<dbReference type="Gene3D" id="3.20.20.80">
    <property type="entry name" value="Glycosidases"/>
    <property type="match status" value="1"/>
</dbReference>
<dbReference type="AlphaFoldDB" id="A0A972G351"/>
<dbReference type="Gene3D" id="2.60.120.260">
    <property type="entry name" value="Galactose-binding domain-like"/>
    <property type="match status" value="1"/>
</dbReference>
<dbReference type="PROSITE" id="PS51175">
    <property type="entry name" value="CBM6"/>
    <property type="match status" value="1"/>
</dbReference>
<dbReference type="InterPro" id="IPR041342">
    <property type="entry name" value="CBM35"/>
</dbReference>
<evidence type="ECO:0000313" key="6">
    <source>
        <dbReference type="Proteomes" id="UP000712080"/>
    </source>
</evidence>
<proteinExistence type="inferred from homology"/>
<sequence>MKSILTSLFVCASISMNAQFLHQKGTEIVDGSGKPVILRGLGLGGWMLQEGYMLKTADFAGPQYKIREKIQEIIGPEKTEAFYQAYRDNGITKRDIDSLKAWGFNSIRLPMHYKLYTPPIEESKDSWLKEGFDRTDKLLEWCAANQMYLILDMHGTPGGQGKDANISDYDTTKSSLWESQDNRNKLVALWKKLAERYKDSKWIGAYDLINEPNWAFTGTNQNGCDEKSNAPLREIYIELTKAIREVDKNHMIIIEGNCWGNNYSGIFPLWDNNMALSFHKYWNYTNDGSLQTMLDYREKYQVPIWLGESGENSNQWFADAISLVEKHKIGWAWWPMKKIDNLAGFGNVKFTKGYQDLLDYWNGKGPKPDADVAYKSLMEVASNYRIENTKIQYDVIDAMFRQPHDKSAKPFKKHQIGKKVFASDYDFGGHNTAYSDTDFQNLWVDTQKREEWNSGHAYRNDGVDIYSSSDKDSNGYYVGDIKSGEWLRYTIPVKSKTNYSVSLRYSGAAGKVRIEDGKGNVAGTIELKATSGLNDWKTANVKNVKFENPGSVKLVFENDGNQFGWFEVSAK</sequence>
<dbReference type="GO" id="GO:0008422">
    <property type="term" value="F:beta-glucosidase activity"/>
    <property type="evidence" value="ECO:0007669"/>
    <property type="project" value="TreeGrafter"/>
</dbReference>
<reference evidence="5" key="1">
    <citation type="submission" date="2020-02" db="EMBL/GenBank/DDBJ databases">
        <title>Flavobacterium sp. genome.</title>
        <authorList>
            <person name="Jung H.S."/>
            <person name="Baek J.H."/>
            <person name="Jeon C.O."/>
        </authorList>
    </citation>
    <scope>NUCLEOTIDE SEQUENCE</scope>
    <source>
        <strain evidence="5">SE-s28</strain>
    </source>
</reference>
<dbReference type="Proteomes" id="UP000712080">
    <property type="component" value="Unassembled WGS sequence"/>
</dbReference>
<gene>
    <name evidence="5" type="ORF">G6047_16600</name>
</gene>
<dbReference type="InterPro" id="IPR008979">
    <property type="entry name" value="Galactose-bd-like_sf"/>
</dbReference>
<evidence type="ECO:0000256" key="3">
    <source>
        <dbReference type="RuleBase" id="RU361153"/>
    </source>
</evidence>
<dbReference type="InterPro" id="IPR017853">
    <property type="entry name" value="GH"/>
</dbReference>
<keyword evidence="1 3" id="KW-0378">Hydrolase</keyword>
<dbReference type="Pfam" id="PF00150">
    <property type="entry name" value="Cellulase"/>
    <property type="match status" value="1"/>
</dbReference>
<dbReference type="GO" id="GO:0009251">
    <property type="term" value="P:glucan catabolic process"/>
    <property type="evidence" value="ECO:0007669"/>
    <property type="project" value="TreeGrafter"/>
</dbReference>
<dbReference type="InterPro" id="IPR050386">
    <property type="entry name" value="Glycosyl_hydrolase_5"/>
</dbReference>
<comment type="similarity">
    <text evidence="3">Belongs to the glycosyl hydrolase 5 (cellulase A) family.</text>
</comment>
<organism evidence="5 6">
    <name type="scientific">Flavobacterium silvaticum</name>
    <dbReference type="NCBI Taxonomy" id="1852020"/>
    <lineage>
        <taxon>Bacteria</taxon>
        <taxon>Pseudomonadati</taxon>
        <taxon>Bacteroidota</taxon>
        <taxon>Flavobacteriia</taxon>
        <taxon>Flavobacteriales</taxon>
        <taxon>Flavobacteriaceae</taxon>
        <taxon>Flavobacterium</taxon>
    </lineage>
</organism>
<name>A0A972G351_9FLAO</name>
<keyword evidence="6" id="KW-1185">Reference proteome</keyword>
<dbReference type="RefSeq" id="WP_169528738.1">
    <property type="nucleotide sequence ID" value="NZ_JAAMPU010000108.1"/>
</dbReference>
<evidence type="ECO:0000313" key="5">
    <source>
        <dbReference type="EMBL" id="NMH29661.1"/>
    </source>
</evidence>
<dbReference type="EMBL" id="JAAMPU010000108">
    <property type="protein sequence ID" value="NMH29661.1"/>
    <property type="molecule type" value="Genomic_DNA"/>
</dbReference>
<dbReference type="InterPro" id="IPR005084">
    <property type="entry name" value="CBM6"/>
</dbReference>
<dbReference type="GO" id="GO:0005576">
    <property type="term" value="C:extracellular region"/>
    <property type="evidence" value="ECO:0007669"/>
    <property type="project" value="TreeGrafter"/>
</dbReference>
<keyword evidence="2 3" id="KW-0326">Glycosidase</keyword>
<dbReference type="Pfam" id="PF18099">
    <property type="entry name" value="CBM_35_2"/>
    <property type="match status" value="1"/>
</dbReference>